<sequence>MADHFNRDKSFIGLLTKQSFSGYRSEDMDQFNSGCGEVLKREFQVNKKGSWQMPRSFFI</sequence>
<dbReference type="Proteomes" id="UP000031970">
    <property type="component" value="Unassembled WGS sequence"/>
</dbReference>
<organism evidence="1 2">
    <name type="scientific">Bacillus subtilis subsp. subtilis</name>
    <dbReference type="NCBI Taxonomy" id="135461"/>
    <lineage>
        <taxon>Bacteria</taxon>
        <taxon>Bacillati</taxon>
        <taxon>Bacillota</taxon>
        <taxon>Bacilli</taxon>
        <taxon>Bacillales</taxon>
        <taxon>Bacillaceae</taxon>
        <taxon>Bacillus</taxon>
    </lineage>
</organism>
<protein>
    <submittedName>
        <fullName evidence="1">Uncharacterized protein</fullName>
    </submittedName>
</protein>
<accession>A0ABD3ZX76</accession>
<reference evidence="1 2" key="1">
    <citation type="submission" date="2014-11" db="EMBL/GenBank/DDBJ databases">
        <title>Draft Genome Sequences of Nine Bacillus subtilis Strains that Form Spores with High Heat-Resistance.</title>
        <authorList>
            <person name="Krawcyk A.O."/>
            <person name="Berendsen E.M."/>
            <person name="de Jong A."/>
            <person name="Holsappel S."/>
            <person name="Eijlander R.T."/>
            <person name="Wells-Bennik M."/>
            <person name="Kuipers O.P."/>
        </authorList>
    </citation>
    <scope>NUCLEOTIDE SEQUENCE [LARGE SCALE GENOMIC DNA]</scope>
    <source>
        <strain evidence="1 2">B4067</strain>
    </source>
</reference>
<dbReference type="AlphaFoldDB" id="A0ABD3ZX76"/>
<evidence type="ECO:0000313" key="2">
    <source>
        <dbReference type="Proteomes" id="UP000031970"/>
    </source>
</evidence>
<name>A0ABD3ZX76_BACIU</name>
<proteinExistence type="predicted"/>
<comment type="caution">
    <text evidence="1">The sequence shown here is derived from an EMBL/GenBank/DDBJ whole genome shotgun (WGS) entry which is preliminary data.</text>
</comment>
<evidence type="ECO:0000313" key="1">
    <source>
        <dbReference type="EMBL" id="KIL32500.1"/>
    </source>
</evidence>
<dbReference type="EMBL" id="JSXS01000026">
    <property type="protein sequence ID" value="KIL32500.1"/>
    <property type="molecule type" value="Genomic_DNA"/>
</dbReference>
<gene>
    <name evidence="1" type="ORF">B4067_2133</name>
</gene>